<dbReference type="Pfam" id="PF01991">
    <property type="entry name" value="vATP-synt_E"/>
    <property type="match status" value="1"/>
</dbReference>
<dbReference type="GO" id="GO:0046961">
    <property type="term" value="F:proton-transporting ATPase activity, rotational mechanism"/>
    <property type="evidence" value="ECO:0007669"/>
    <property type="project" value="InterPro"/>
</dbReference>
<name>M8ARF8_AEGTA</name>
<sequence length="234" mass="26804">MNDVDVGKQIQQMVRFIQQEAQEKASEISVAAEEDFNIEKLQLVESEKRKIRQEYERKQKQVDIRRKIEYSMELNAARIKVLQAQEDIVGEMKENASKTLVRVTKDTNVYRKILKSLIVQSLLRLRESSVVLRCREADRVHVEPVLEAAKKEYAEKLKVNLPKIIIDGKVHLPPQRLNDAAHGPACLDSSGGVVLASQDGKIVCDNTLDTRVDVCFRQKLPEIRKKLYAQQVSQ</sequence>
<accession>M8ARF8</accession>
<evidence type="ECO:0000256" key="1">
    <source>
        <dbReference type="ARBA" id="ARBA00005901"/>
    </source>
</evidence>
<evidence type="ECO:0000256" key="2">
    <source>
        <dbReference type="ARBA" id="ARBA00022448"/>
    </source>
</evidence>
<dbReference type="HAMAP" id="MF_00311">
    <property type="entry name" value="ATP_synth_E_arch"/>
    <property type="match status" value="1"/>
</dbReference>
<dbReference type="InterPro" id="IPR002842">
    <property type="entry name" value="ATPase_V1_Esu"/>
</dbReference>
<comment type="similarity">
    <text evidence="1">Belongs to the V-ATPase E subunit family.</text>
</comment>
<dbReference type="Gene3D" id="6.10.250.1620">
    <property type="match status" value="1"/>
</dbReference>
<dbReference type="Gene3D" id="3.30.2320.30">
    <property type="entry name" value="ATP synthase, E subunit, C-terminal"/>
    <property type="match status" value="1"/>
</dbReference>
<dbReference type="SUPFAM" id="SSF160527">
    <property type="entry name" value="V-type ATPase subunit E-like"/>
    <property type="match status" value="1"/>
</dbReference>
<dbReference type="GO" id="GO:0033178">
    <property type="term" value="C:proton-transporting two-sector ATPase complex, catalytic domain"/>
    <property type="evidence" value="ECO:0007669"/>
    <property type="project" value="InterPro"/>
</dbReference>
<dbReference type="PANTHER" id="PTHR45715">
    <property type="entry name" value="ATPASE H+-TRANSPORTING V1 SUBUNIT E1A-RELATED"/>
    <property type="match status" value="1"/>
</dbReference>
<dbReference type="EnsemblPlants" id="EMT04310">
    <property type="protein sequence ID" value="EMT04310"/>
    <property type="gene ID" value="F775_16134"/>
</dbReference>
<proteinExistence type="inferred from homology"/>
<evidence type="ECO:0000313" key="4">
    <source>
        <dbReference type="EnsemblPlants" id="EMT04310"/>
    </source>
</evidence>
<organism evidence="4">
    <name type="scientific">Aegilops tauschii</name>
    <name type="common">Tausch's goatgrass</name>
    <name type="synonym">Aegilops squarrosa</name>
    <dbReference type="NCBI Taxonomy" id="37682"/>
    <lineage>
        <taxon>Eukaryota</taxon>
        <taxon>Viridiplantae</taxon>
        <taxon>Streptophyta</taxon>
        <taxon>Embryophyta</taxon>
        <taxon>Tracheophyta</taxon>
        <taxon>Spermatophyta</taxon>
        <taxon>Magnoliopsida</taxon>
        <taxon>Liliopsida</taxon>
        <taxon>Poales</taxon>
        <taxon>Poaceae</taxon>
        <taxon>BOP clade</taxon>
        <taxon>Pooideae</taxon>
        <taxon>Triticodae</taxon>
        <taxon>Triticeae</taxon>
        <taxon>Triticinae</taxon>
        <taxon>Aegilops</taxon>
    </lineage>
</organism>
<protein>
    <submittedName>
        <fullName evidence="4">V-type proton ATPase subunit E</fullName>
    </submittedName>
</protein>
<evidence type="ECO:0000256" key="3">
    <source>
        <dbReference type="ARBA" id="ARBA00023065"/>
    </source>
</evidence>
<keyword evidence="2" id="KW-0813">Transport</keyword>
<dbReference type="InterPro" id="IPR038495">
    <property type="entry name" value="ATPase_E_C"/>
</dbReference>
<reference evidence="4" key="1">
    <citation type="submission" date="2015-06" db="UniProtKB">
        <authorList>
            <consortium name="EnsemblPlants"/>
        </authorList>
    </citation>
    <scope>IDENTIFICATION</scope>
</reference>
<dbReference type="AlphaFoldDB" id="M8ARF8"/>
<keyword evidence="3" id="KW-0406">Ion transport</keyword>